<comment type="caution">
    <text evidence="5">The sequence shown here is derived from an EMBL/GenBank/DDBJ whole genome shotgun (WGS) entry which is preliminary data.</text>
</comment>
<keyword evidence="1 3" id="KW-0732">Signal</keyword>
<feature type="chain" id="PRO_5040277140" description="Prolamin-like domain-containing protein" evidence="3">
    <location>
        <begin position="26"/>
        <end position="169"/>
    </location>
</feature>
<dbReference type="InterPro" id="IPR008502">
    <property type="entry name" value="Prolamin-like"/>
</dbReference>
<dbReference type="Pfam" id="PF05617">
    <property type="entry name" value="Prolamin_like"/>
    <property type="match status" value="1"/>
</dbReference>
<accession>A0A9Q0FUK3</accession>
<reference evidence="5" key="2">
    <citation type="journal article" date="2023" name="Plants (Basel)">
        <title>Annotation of the Turnera subulata (Passifloraceae) Draft Genome Reveals the S-Locus Evolved after the Divergence of Turneroideae from Passifloroideae in a Stepwise Manner.</title>
        <authorList>
            <person name="Henning P.M."/>
            <person name="Roalson E.H."/>
            <person name="Mir W."/>
            <person name="McCubbin A.G."/>
            <person name="Shore J.S."/>
        </authorList>
    </citation>
    <scope>NUCLEOTIDE SEQUENCE</scope>
    <source>
        <strain evidence="5">F60SS</strain>
    </source>
</reference>
<feature type="signal peptide" evidence="3">
    <location>
        <begin position="1"/>
        <end position="25"/>
    </location>
</feature>
<evidence type="ECO:0000256" key="1">
    <source>
        <dbReference type="ARBA" id="ARBA00022729"/>
    </source>
</evidence>
<feature type="domain" description="Prolamin-like" evidence="4">
    <location>
        <begin position="103"/>
        <end position="151"/>
    </location>
</feature>
<name>A0A9Q0FUK3_9ROSI</name>
<evidence type="ECO:0000313" key="5">
    <source>
        <dbReference type="EMBL" id="KAJ4836885.1"/>
    </source>
</evidence>
<gene>
    <name evidence="5" type="ORF">Tsubulata_015786</name>
</gene>
<reference evidence="5" key="1">
    <citation type="submission" date="2022-02" db="EMBL/GenBank/DDBJ databases">
        <authorList>
            <person name="Henning P.M."/>
            <person name="McCubbin A.G."/>
            <person name="Shore J.S."/>
        </authorList>
    </citation>
    <scope>NUCLEOTIDE SEQUENCE</scope>
    <source>
        <strain evidence="5">F60SS</strain>
        <tissue evidence="5">Leaves</tissue>
    </source>
</reference>
<proteinExistence type="predicted"/>
<keyword evidence="6" id="KW-1185">Reference proteome</keyword>
<dbReference type="EMBL" id="JAKUCV010004003">
    <property type="protein sequence ID" value="KAJ4836885.1"/>
    <property type="molecule type" value="Genomic_DNA"/>
</dbReference>
<protein>
    <recommendedName>
        <fullName evidence="4">Prolamin-like domain-containing protein</fullName>
    </recommendedName>
</protein>
<dbReference type="AlphaFoldDB" id="A0A9Q0FUK3"/>
<organism evidence="5 6">
    <name type="scientific">Turnera subulata</name>
    <dbReference type="NCBI Taxonomy" id="218843"/>
    <lineage>
        <taxon>Eukaryota</taxon>
        <taxon>Viridiplantae</taxon>
        <taxon>Streptophyta</taxon>
        <taxon>Embryophyta</taxon>
        <taxon>Tracheophyta</taxon>
        <taxon>Spermatophyta</taxon>
        <taxon>Magnoliopsida</taxon>
        <taxon>eudicotyledons</taxon>
        <taxon>Gunneridae</taxon>
        <taxon>Pentapetalae</taxon>
        <taxon>rosids</taxon>
        <taxon>fabids</taxon>
        <taxon>Malpighiales</taxon>
        <taxon>Passifloraceae</taxon>
        <taxon>Turnera</taxon>
    </lineage>
</organism>
<evidence type="ECO:0000256" key="3">
    <source>
        <dbReference type="SAM" id="SignalP"/>
    </source>
</evidence>
<feature type="region of interest" description="Disordered" evidence="2">
    <location>
        <begin position="73"/>
        <end position="96"/>
    </location>
</feature>
<evidence type="ECO:0000313" key="6">
    <source>
        <dbReference type="Proteomes" id="UP001141552"/>
    </source>
</evidence>
<evidence type="ECO:0000259" key="4">
    <source>
        <dbReference type="Pfam" id="PF05617"/>
    </source>
</evidence>
<evidence type="ECO:0000256" key="2">
    <source>
        <dbReference type="SAM" id="MobiDB-lite"/>
    </source>
</evidence>
<dbReference type="Proteomes" id="UP001141552">
    <property type="component" value="Unassembled WGS sequence"/>
</dbReference>
<sequence>MARVSSSLSLALLLLGLVNISQVQGQFFDFFCECDSECAPNCYQDRNWVQTGWLPGQGYCQCDCQCPDFQWPTQPSPPPPQPKHRTPRNPPKNPPKIKNPYEDCMNAFSKSMDCIFPLIGAILDPEGDIDPECCGAIKKVHGVCAPQDLVSDVTYLLVPDIRRRCGIPN</sequence>